<feature type="region of interest" description="Disordered" evidence="3">
    <location>
        <begin position="335"/>
        <end position="368"/>
    </location>
</feature>
<sequence length="597" mass="67131">MIEPFAFPASDPENARTGHEFHICFDRCEPRLELTTSVLPPTSGCVYGRSPGCRSTWPNHRSLLLNSFFQAQNVASGADIRVGDPVGEAHAQDTAKAIQSKGLSSIQKQGKSASDEVEDNDNGNDHVADEKLTFSHDQSLLEESLEIHTHVEELGKVSDNKEKALNGSDEKEVREDEPQKQGDSQRSNRRKKRKRRKKKARKKDADPPQLPEQQKITMSTETCTMTTRAKKTIPATRPFSLPLSFALPLPIRALSLSPLRDGPVKVTTPEGMRSLHSMSTLSVINENESIDEESSTFDDAPNEIGTNSTNNNKNNTETLTVPELSTLSAILNANRDNNGRRNLNNCNNINDNNSKNSNVEKYNDNNNNNKNIPCKIITSDYDVEINNVDYKLRDVAYQYGDSGDRQLEFRNECSNNSRLGGNFSGLYRLNSLVDSHFNDRSATPGLEGVKAMANRLNLATRRPSYQQWRDLYIGSSGVPRFPDLSREDQADGKLTEERKDRINSALEWIKTELGQMRAVDHNLATQLLTLRNDIHRLKLERSCENHQDLLEDVKDELSERETLSAVCDIPYDMADDNPLKHLGVTRMNICSRRFSMC</sequence>
<keyword evidence="5" id="KW-1185">Reference proteome</keyword>
<reference evidence="4" key="1">
    <citation type="submission" date="2021-01" db="EMBL/GenBank/DDBJ databases">
        <authorList>
            <person name="Li R."/>
            <person name="Bekaert M."/>
        </authorList>
    </citation>
    <scope>NUCLEOTIDE SEQUENCE</scope>
    <source>
        <strain evidence="4">Farmed</strain>
    </source>
</reference>
<proteinExistence type="inferred from homology"/>
<dbReference type="AlphaFoldDB" id="A0A812AJ70"/>
<comment type="caution">
    <text evidence="4">The sequence shown here is derived from an EMBL/GenBank/DDBJ whole genome shotgun (WGS) entry which is preliminary data.</text>
</comment>
<feature type="compositionally biased region" description="Low complexity" evidence="3">
    <location>
        <begin position="306"/>
        <end position="316"/>
    </location>
</feature>
<feature type="compositionally biased region" description="Polar residues" evidence="3">
    <location>
        <begin position="101"/>
        <end position="112"/>
    </location>
</feature>
<evidence type="ECO:0000256" key="3">
    <source>
        <dbReference type="SAM" id="MobiDB-lite"/>
    </source>
</evidence>
<feature type="compositionally biased region" description="Basic residues" evidence="3">
    <location>
        <begin position="187"/>
        <end position="202"/>
    </location>
</feature>
<accession>A0A812AJ70</accession>
<protein>
    <submittedName>
        <fullName evidence="4">Uncharacterized protein</fullName>
    </submittedName>
</protein>
<evidence type="ECO:0000256" key="1">
    <source>
        <dbReference type="ARBA" id="ARBA00005489"/>
    </source>
</evidence>
<evidence type="ECO:0000313" key="5">
    <source>
        <dbReference type="Proteomes" id="UP000597762"/>
    </source>
</evidence>
<feature type="compositionally biased region" description="Basic and acidic residues" evidence="3">
    <location>
        <begin position="152"/>
        <end position="180"/>
    </location>
</feature>
<dbReference type="InterPro" id="IPR024280">
    <property type="entry name" value="FAM167"/>
</dbReference>
<feature type="region of interest" description="Disordered" evidence="3">
    <location>
        <begin position="291"/>
        <end position="316"/>
    </location>
</feature>
<dbReference type="PANTHER" id="PTHR32289:SF1">
    <property type="entry name" value="PROTEIN FAM167A-LIKE"/>
    <property type="match status" value="1"/>
</dbReference>
<dbReference type="Pfam" id="PF11652">
    <property type="entry name" value="FAM167"/>
    <property type="match status" value="1"/>
</dbReference>
<dbReference type="EMBL" id="CAHIKZ030000036">
    <property type="protein sequence ID" value="CAE1143471.1"/>
    <property type="molecule type" value="Genomic_DNA"/>
</dbReference>
<evidence type="ECO:0000256" key="2">
    <source>
        <dbReference type="SAM" id="Coils"/>
    </source>
</evidence>
<dbReference type="InterPro" id="IPR051771">
    <property type="entry name" value="FAM167_domain"/>
</dbReference>
<organism evidence="4 5">
    <name type="scientific">Acanthosepion pharaonis</name>
    <name type="common">Pharaoh cuttlefish</name>
    <name type="synonym">Sepia pharaonis</name>
    <dbReference type="NCBI Taxonomy" id="158019"/>
    <lineage>
        <taxon>Eukaryota</taxon>
        <taxon>Metazoa</taxon>
        <taxon>Spiralia</taxon>
        <taxon>Lophotrochozoa</taxon>
        <taxon>Mollusca</taxon>
        <taxon>Cephalopoda</taxon>
        <taxon>Coleoidea</taxon>
        <taxon>Decapodiformes</taxon>
        <taxon>Sepiida</taxon>
        <taxon>Sepiina</taxon>
        <taxon>Sepiidae</taxon>
        <taxon>Acanthosepion</taxon>
    </lineage>
</organism>
<keyword evidence="2" id="KW-0175">Coiled coil</keyword>
<feature type="region of interest" description="Disordered" evidence="3">
    <location>
        <begin position="152"/>
        <end position="217"/>
    </location>
</feature>
<feature type="region of interest" description="Disordered" evidence="3">
    <location>
        <begin position="100"/>
        <end position="128"/>
    </location>
</feature>
<dbReference type="Proteomes" id="UP000597762">
    <property type="component" value="Unassembled WGS sequence"/>
</dbReference>
<comment type="similarity">
    <text evidence="1">Belongs to the FAM167 (SEC) family.</text>
</comment>
<dbReference type="OrthoDB" id="5965452at2759"/>
<dbReference type="PANTHER" id="PTHR32289">
    <property type="entry name" value="PROTEIN FAM167A"/>
    <property type="match status" value="1"/>
</dbReference>
<name>A0A812AJ70_ACAPH</name>
<evidence type="ECO:0000313" key="4">
    <source>
        <dbReference type="EMBL" id="CAE1143471.1"/>
    </source>
</evidence>
<feature type="coiled-coil region" evidence="2">
    <location>
        <begin position="536"/>
        <end position="563"/>
    </location>
</feature>
<gene>
    <name evidence="4" type="ORF">SPHA_1312</name>
</gene>